<proteinExistence type="predicted"/>
<gene>
    <name evidence="3" type="ORF">CYMTET_42447</name>
</gene>
<evidence type="ECO:0000256" key="1">
    <source>
        <dbReference type="SAM" id="MobiDB-lite"/>
    </source>
</evidence>
<evidence type="ECO:0000313" key="3">
    <source>
        <dbReference type="EMBL" id="KAK3248077.1"/>
    </source>
</evidence>
<evidence type="ECO:0000313" key="4">
    <source>
        <dbReference type="Proteomes" id="UP001190700"/>
    </source>
</evidence>
<organism evidence="3 4">
    <name type="scientific">Cymbomonas tetramitiformis</name>
    <dbReference type="NCBI Taxonomy" id="36881"/>
    <lineage>
        <taxon>Eukaryota</taxon>
        <taxon>Viridiplantae</taxon>
        <taxon>Chlorophyta</taxon>
        <taxon>Pyramimonadophyceae</taxon>
        <taxon>Pyramimonadales</taxon>
        <taxon>Pyramimonadaceae</taxon>
        <taxon>Cymbomonas</taxon>
    </lineage>
</organism>
<dbReference type="Proteomes" id="UP001190700">
    <property type="component" value="Unassembled WGS sequence"/>
</dbReference>
<dbReference type="AlphaFoldDB" id="A0AAE0F1N5"/>
<dbReference type="EMBL" id="LGRX02028434">
    <property type="protein sequence ID" value="KAK3248077.1"/>
    <property type="molecule type" value="Genomic_DNA"/>
</dbReference>
<evidence type="ECO:0000256" key="2">
    <source>
        <dbReference type="SAM" id="Phobius"/>
    </source>
</evidence>
<feature type="region of interest" description="Disordered" evidence="1">
    <location>
        <begin position="101"/>
        <end position="125"/>
    </location>
</feature>
<keyword evidence="4" id="KW-1185">Reference proteome</keyword>
<keyword evidence="2" id="KW-1133">Transmembrane helix</keyword>
<sequence length="190" mass="20568">MQSKILSGVAAWENRWFPVAFGACIGAGLATLILTHSSFAHLRYRRLRSTGLRRPSSDLKRYAEVPSLTPYIPEQPAELATTAWWRRSVHSVIQTLYVRRGSATAPESPPKSSIPDDTERPRAATLTRGHRTSFILRMLAAQSAHSVSPASVGPNLNLLSPVCCCGLSAEAWLGLVHGPSLLTSLAVGLD</sequence>
<comment type="caution">
    <text evidence="3">The sequence shown here is derived from an EMBL/GenBank/DDBJ whole genome shotgun (WGS) entry which is preliminary data.</text>
</comment>
<keyword evidence="2" id="KW-0812">Transmembrane</keyword>
<name>A0AAE0F1N5_9CHLO</name>
<feature type="transmembrane region" description="Helical" evidence="2">
    <location>
        <begin position="20"/>
        <end position="44"/>
    </location>
</feature>
<accession>A0AAE0F1N5</accession>
<keyword evidence="2" id="KW-0472">Membrane</keyword>
<protein>
    <submittedName>
        <fullName evidence="3">Uncharacterized protein</fullName>
    </submittedName>
</protein>
<reference evidence="3 4" key="1">
    <citation type="journal article" date="2015" name="Genome Biol. Evol.">
        <title>Comparative Genomics of a Bacterivorous Green Alga Reveals Evolutionary Causalities and Consequences of Phago-Mixotrophic Mode of Nutrition.</title>
        <authorList>
            <person name="Burns J.A."/>
            <person name="Paasch A."/>
            <person name="Narechania A."/>
            <person name="Kim E."/>
        </authorList>
    </citation>
    <scope>NUCLEOTIDE SEQUENCE [LARGE SCALE GENOMIC DNA]</scope>
    <source>
        <strain evidence="3 4">PLY_AMNH</strain>
    </source>
</reference>